<dbReference type="GO" id="GO:0016212">
    <property type="term" value="F:kynurenine-oxoglutarate transaminase activity"/>
    <property type="evidence" value="ECO:0007669"/>
    <property type="project" value="TreeGrafter"/>
</dbReference>
<dbReference type="PANTHER" id="PTHR43807">
    <property type="entry name" value="FI04487P"/>
    <property type="match status" value="1"/>
</dbReference>
<feature type="transmembrane region" description="Helical" evidence="8">
    <location>
        <begin position="693"/>
        <end position="713"/>
    </location>
</feature>
<keyword evidence="8" id="KW-1133">Transmembrane helix</keyword>
<evidence type="ECO:0000313" key="11">
    <source>
        <dbReference type="Proteomes" id="UP000068243"/>
    </source>
</evidence>
<dbReference type="Gene3D" id="3.40.640.10">
    <property type="entry name" value="Type I PLP-dependent aspartate aminotransferase-like (Major domain)"/>
    <property type="match status" value="1"/>
</dbReference>
<feature type="transmembrane region" description="Helical" evidence="8">
    <location>
        <begin position="457"/>
        <end position="478"/>
    </location>
</feature>
<dbReference type="EMBL" id="BCMY01000002">
    <property type="protein sequence ID" value="GAQ36874.1"/>
    <property type="molecule type" value="Genomic_DNA"/>
</dbReference>
<comment type="caution">
    <text evidence="10">The sequence shown here is derived from an EMBL/GenBank/DDBJ whole genome shotgun (WGS) entry which is preliminary data.</text>
</comment>
<feature type="transmembrane region" description="Helical" evidence="8">
    <location>
        <begin position="585"/>
        <end position="608"/>
    </location>
</feature>
<dbReference type="GO" id="GO:0005739">
    <property type="term" value="C:mitochondrion"/>
    <property type="evidence" value="ECO:0007669"/>
    <property type="project" value="TreeGrafter"/>
</dbReference>
<protein>
    <submittedName>
        <fullName evidence="10">Monocarboxylate permease</fullName>
    </submittedName>
</protein>
<name>A0A100I8Y9_ASPNG</name>
<feature type="domain" description="Major facilitator superfamily (MFS) profile" evidence="9">
    <location>
        <begin position="456"/>
        <end position="854"/>
    </location>
</feature>
<dbReference type="InterPro" id="IPR004839">
    <property type="entry name" value="Aminotransferase_I/II_large"/>
</dbReference>
<comment type="similarity">
    <text evidence="3">Belongs to the class-I pyridoxal-phosphate-dependent aminotransferase family.</text>
</comment>
<keyword evidence="5" id="KW-0808">Transferase</keyword>
<dbReference type="InterPro" id="IPR020846">
    <property type="entry name" value="MFS_dom"/>
</dbReference>
<keyword evidence="4" id="KW-0032">Aminotransferase</keyword>
<proteinExistence type="inferred from homology"/>
<evidence type="ECO:0000313" key="10">
    <source>
        <dbReference type="EMBL" id="GAQ36874.1"/>
    </source>
</evidence>
<sequence>MDAQSNTKAFNPPTPRVPSDRLDVWSIVNEAAAISPIQPIVNLGQGFFGFNPPQFAIDAAKEALNRVDCNQCAPTKGRPSLRKAIASAYSKLLERPIDEGSEVVITSGANEGMLCALLAFICPGDEVVTFEPFFDQYRSGIELAGGIPRYVPLHPPKDSNRAISSASEWTVDFEELEKAINRNTKMIILNTPHNPVGKVFTEPELQRIGDICLKHDLLILSDEVYDHLYYVPFTRIATLSPDLYDHTLTVASAGKAFHATGWRIGYLIGPQPLIKNVSAIHTRICYSSVSPLQEAVAVAFEKADENGFWEHSQQEMKGKMRLFCEVFETLGLPYTEPEGGYFVLVNLSKVQIPSDYSFPEHIEQRRRDFKLCWFLIQEIGVAAIPPSEFYSDDHAHIAWRLTLAAAAAADITMEPTKEGDVCTVVQAAPSDNEKSDDSQTLVDSEDSSSIPEGGWRAWLVVLGAWCAIFPTMGIMNLYGLLEDWLAEHQLDGYSKASISWIFSLWLFFFYLGGIQIGPIFDAHGVRYLLVPGCIGMTLSMMFLSVSHAYYQFILGFSILGGLSASAVYTPSAACITHWFLKKRGLATGIATTGGGIGGIIFTNVFGILSNKIGFPWTIRILGFIFLASLMVSLLTLEARLPPSPSAGNKIDIRALKEPVFTMTSIAVIFAEIGLIVLVTYYPSYAQSHGITGALSYQLMTIMSATSIFGRVIPGVLADIWGRFNVMFGTCAICTILSFGLWFTAGNDRACILAFAALIGFWSGPAISLTPVCVAQISKTESYGKRFGTTIALMAFALLVAIPVAGEILKGQNRGKVETEYSGLIGFCGAAYAGACLFLFLAKGASVGWRVTKVF</sequence>
<evidence type="ECO:0000256" key="4">
    <source>
        <dbReference type="ARBA" id="ARBA00022576"/>
    </source>
</evidence>
<dbReference type="VEuPathDB" id="FungiDB:ASPNIDRAFT2_1122437"/>
<dbReference type="GO" id="GO:0022857">
    <property type="term" value="F:transmembrane transporter activity"/>
    <property type="evidence" value="ECO:0007669"/>
    <property type="project" value="InterPro"/>
</dbReference>
<evidence type="ECO:0000256" key="2">
    <source>
        <dbReference type="ARBA" id="ARBA00004141"/>
    </source>
</evidence>
<evidence type="ECO:0000256" key="7">
    <source>
        <dbReference type="SAM" id="MobiDB-lite"/>
    </source>
</evidence>
<evidence type="ECO:0000256" key="1">
    <source>
        <dbReference type="ARBA" id="ARBA00001933"/>
    </source>
</evidence>
<dbReference type="VEuPathDB" id="FungiDB:M747DRAFT_231956"/>
<comment type="cofactor">
    <cofactor evidence="1">
        <name>pyridoxal 5'-phosphate</name>
        <dbReference type="ChEBI" id="CHEBI:597326"/>
    </cofactor>
</comment>
<feature type="region of interest" description="Disordered" evidence="7">
    <location>
        <begin position="427"/>
        <end position="449"/>
    </location>
</feature>
<dbReference type="CDD" id="cd00609">
    <property type="entry name" value="AAT_like"/>
    <property type="match status" value="1"/>
</dbReference>
<dbReference type="InterPro" id="IPR051326">
    <property type="entry name" value="Kynurenine-oxoglutarate_AT"/>
</dbReference>
<dbReference type="SUPFAM" id="SSF103473">
    <property type="entry name" value="MFS general substrate transporter"/>
    <property type="match status" value="1"/>
</dbReference>
<gene>
    <name evidence="10" type="ORF">ABL_01902</name>
</gene>
<dbReference type="Gene3D" id="3.90.1150.10">
    <property type="entry name" value="Aspartate Aminotransferase, domain 1"/>
    <property type="match status" value="1"/>
</dbReference>
<organism evidence="10 11">
    <name type="scientific">Aspergillus niger</name>
    <dbReference type="NCBI Taxonomy" id="5061"/>
    <lineage>
        <taxon>Eukaryota</taxon>
        <taxon>Fungi</taxon>
        <taxon>Dikarya</taxon>
        <taxon>Ascomycota</taxon>
        <taxon>Pezizomycotina</taxon>
        <taxon>Eurotiomycetes</taxon>
        <taxon>Eurotiomycetidae</taxon>
        <taxon>Eurotiales</taxon>
        <taxon>Aspergillaceae</taxon>
        <taxon>Aspergillus</taxon>
        <taxon>Aspergillus subgen. Circumdati</taxon>
    </lineage>
</organism>
<feature type="transmembrane region" description="Helical" evidence="8">
    <location>
        <begin position="620"/>
        <end position="638"/>
    </location>
</feature>
<dbReference type="InterPro" id="IPR011701">
    <property type="entry name" value="MFS"/>
</dbReference>
<dbReference type="VEuPathDB" id="FungiDB:An02g10170"/>
<comment type="subcellular location">
    <subcellularLocation>
        <location evidence="2">Membrane</location>
        <topology evidence="2">Multi-pass membrane protein</topology>
    </subcellularLocation>
</comment>
<feature type="transmembrane region" description="Helical" evidence="8">
    <location>
        <begin position="786"/>
        <end position="808"/>
    </location>
</feature>
<evidence type="ECO:0000259" key="9">
    <source>
        <dbReference type="PROSITE" id="PS50850"/>
    </source>
</evidence>
<keyword evidence="8" id="KW-0812">Transmembrane</keyword>
<dbReference type="SUPFAM" id="SSF53383">
    <property type="entry name" value="PLP-dependent transferases"/>
    <property type="match status" value="1"/>
</dbReference>
<dbReference type="FunFam" id="3.40.640.10:FF:000024">
    <property type="entry name" value="Kynurenine--oxoglutarate transaminase 3"/>
    <property type="match status" value="1"/>
</dbReference>
<feature type="transmembrane region" description="Helical" evidence="8">
    <location>
        <begin position="751"/>
        <end position="774"/>
    </location>
</feature>
<dbReference type="PANTHER" id="PTHR43807:SF20">
    <property type="entry name" value="FI04487P"/>
    <property type="match status" value="1"/>
</dbReference>
<feature type="transmembrane region" description="Helical" evidence="8">
    <location>
        <begin position="659"/>
        <end position="681"/>
    </location>
</feature>
<evidence type="ECO:0000256" key="6">
    <source>
        <dbReference type="ARBA" id="ARBA00022898"/>
    </source>
</evidence>
<dbReference type="InterPro" id="IPR015422">
    <property type="entry name" value="PyrdxlP-dep_Trfase_small"/>
</dbReference>
<dbReference type="PROSITE" id="PS50850">
    <property type="entry name" value="MFS"/>
    <property type="match status" value="1"/>
</dbReference>
<dbReference type="Gene3D" id="1.20.1250.20">
    <property type="entry name" value="MFS general substrate transporter like domains"/>
    <property type="match status" value="2"/>
</dbReference>
<dbReference type="OrthoDB" id="410267at2759"/>
<dbReference type="VEuPathDB" id="FungiDB:ASPNIDRAFT2_1175224"/>
<feature type="transmembrane region" description="Helical" evidence="8">
    <location>
        <begin position="527"/>
        <end position="546"/>
    </location>
</feature>
<keyword evidence="6" id="KW-0663">Pyridoxal phosphate</keyword>
<feature type="transmembrane region" description="Helical" evidence="8">
    <location>
        <begin position="498"/>
        <end position="520"/>
    </location>
</feature>
<dbReference type="VEuPathDB" id="FungiDB:An02g10160"/>
<dbReference type="VEuPathDB" id="FungiDB:ATCC64974_80700"/>
<feature type="transmembrane region" description="Helical" evidence="8">
    <location>
        <begin position="725"/>
        <end position="745"/>
    </location>
</feature>
<dbReference type="AlphaFoldDB" id="A0A100I8Y9"/>
<dbReference type="Pfam" id="PF00155">
    <property type="entry name" value="Aminotran_1_2"/>
    <property type="match status" value="1"/>
</dbReference>
<evidence type="ECO:0000256" key="5">
    <source>
        <dbReference type="ARBA" id="ARBA00022679"/>
    </source>
</evidence>
<keyword evidence="8" id="KW-0472">Membrane</keyword>
<dbReference type="GO" id="GO:0030170">
    <property type="term" value="F:pyridoxal phosphate binding"/>
    <property type="evidence" value="ECO:0007669"/>
    <property type="project" value="InterPro"/>
</dbReference>
<reference evidence="11" key="1">
    <citation type="journal article" date="2016" name="Genome Announc.">
        <title>Draft genome sequence of Aspergillus niger strain An76.</title>
        <authorList>
            <person name="Gong W."/>
            <person name="Cheng Z."/>
            <person name="Zhang H."/>
            <person name="Liu L."/>
            <person name="Gao P."/>
            <person name="Wang L."/>
        </authorList>
    </citation>
    <scope>NUCLEOTIDE SEQUENCE [LARGE SCALE GENOMIC DNA]</scope>
    <source>
        <strain evidence="11">An76</strain>
    </source>
</reference>
<feature type="compositionally biased region" description="Polar residues" evidence="7">
    <location>
        <begin position="438"/>
        <end position="449"/>
    </location>
</feature>
<evidence type="ECO:0000256" key="3">
    <source>
        <dbReference type="ARBA" id="ARBA00007441"/>
    </source>
</evidence>
<accession>A0A100I8Y9</accession>
<dbReference type="VEuPathDB" id="FungiDB:ATCC64974_54490"/>
<evidence type="ECO:0000256" key="8">
    <source>
        <dbReference type="SAM" id="Phobius"/>
    </source>
</evidence>
<feature type="transmembrane region" description="Helical" evidence="8">
    <location>
        <begin position="820"/>
        <end position="841"/>
    </location>
</feature>
<dbReference type="Proteomes" id="UP000068243">
    <property type="component" value="Unassembled WGS sequence"/>
</dbReference>
<dbReference type="InterPro" id="IPR036259">
    <property type="entry name" value="MFS_trans_sf"/>
</dbReference>
<dbReference type="VEuPathDB" id="FungiDB:M747DRAFT_363002"/>
<feature type="transmembrane region" description="Helical" evidence="8">
    <location>
        <begin position="552"/>
        <end position="573"/>
    </location>
</feature>
<dbReference type="Pfam" id="PF07690">
    <property type="entry name" value="MFS_1"/>
    <property type="match status" value="1"/>
</dbReference>
<dbReference type="PaxDb" id="5061-CADANGAP00002465"/>
<dbReference type="GO" id="GO:0016020">
    <property type="term" value="C:membrane"/>
    <property type="evidence" value="ECO:0007669"/>
    <property type="project" value="UniProtKB-SubCell"/>
</dbReference>
<dbReference type="InterPro" id="IPR015424">
    <property type="entry name" value="PyrdxlP-dep_Trfase"/>
</dbReference>
<dbReference type="InterPro" id="IPR015421">
    <property type="entry name" value="PyrdxlP-dep_Trfase_major"/>
</dbReference>